<keyword evidence="1" id="KW-0472">Membrane</keyword>
<dbReference type="Gramene" id="KVH89071">
    <property type="protein sequence ID" value="KVH89071"/>
    <property type="gene ID" value="Ccrd_008957"/>
</dbReference>
<feature type="domain" description="F-box" evidence="2">
    <location>
        <begin position="60"/>
        <end position="105"/>
    </location>
</feature>
<dbReference type="AlphaFoldDB" id="A0A103XE47"/>
<dbReference type="PANTHER" id="PTHR31672">
    <property type="entry name" value="BNACNNG10540D PROTEIN"/>
    <property type="match status" value="1"/>
</dbReference>
<dbReference type="InterPro" id="IPR036047">
    <property type="entry name" value="F-box-like_dom_sf"/>
</dbReference>
<dbReference type="SMART" id="SM00256">
    <property type="entry name" value="FBOX"/>
    <property type="match status" value="1"/>
</dbReference>
<evidence type="ECO:0000256" key="1">
    <source>
        <dbReference type="SAM" id="Phobius"/>
    </source>
</evidence>
<dbReference type="InterPro" id="IPR001810">
    <property type="entry name" value="F-box_dom"/>
</dbReference>
<proteinExistence type="predicted"/>
<evidence type="ECO:0000313" key="4">
    <source>
        <dbReference type="Proteomes" id="UP000243975"/>
    </source>
</evidence>
<gene>
    <name evidence="3" type="ORF">Ccrd_008957</name>
</gene>
<dbReference type="SUPFAM" id="SSF50965">
    <property type="entry name" value="Galactose oxidase, central domain"/>
    <property type="match status" value="1"/>
</dbReference>
<dbReference type="InterPro" id="IPR017451">
    <property type="entry name" value="F-box-assoc_interact_dom"/>
</dbReference>
<dbReference type="STRING" id="59895.A0A103XE47"/>
<dbReference type="InterPro" id="IPR006527">
    <property type="entry name" value="F-box-assoc_dom_typ1"/>
</dbReference>
<dbReference type="Pfam" id="PF07734">
    <property type="entry name" value="FBA_1"/>
    <property type="match status" value="1"/>
</dbReference>
<dbReference type="NCBIfam" id="TIGR01640">
    <property type="entry name" value="F_box_assoc_1"/>
    <property type="match status" value="1"/>
</dbReference>
<dbReference type="InterPro" id="IPR011043">
    <property type="entry name" value="Gal_Oxase/kelch_b-propeller"/>
</dbReference>
<feature type="transmembrane region" description="Helical" evidence="1">
    <location>
        <begin position="39"/>
        <end position="57"/>
    </location>
</feature>
<dbReference type="PANTHER" id="PTHR31672:SF13">
    <property type="entry name" value="F-BOX PROTEIN CPR30-LIKE"/>
    <property type="match status" value="1"/>
</dbReference>
<organism evidence="3 4">
    <name type="scientific">Cynara cardunculus var. scolymus</name>
    <name type="common">Globe artichoke</name>
    <name type="synonym">Cynara scolymus</name>
    <dbReference type="NCBI Taxonomy" id="59895"/>
    <lineage>
        <taxon>Eukaryota</taxon>
        <taxon>Viridiplantae</taxon>
        <taxon>Streptophyta</taxon>
        <taxon>Embryophyta</taxon>
        <taxon>Tracheophyta</taxon>
        <taxon>Spermatophyta</taxon>
        <taxon>Magnoliopsida</taxon>
        <taxon>eudicotyledons</taxon>
        <taxon>Gunneridae</taxon>
        <taxon>Pentapetalae</taxon>
        <taxon>asterids</taxon>
        <taxon>campanulids</taxon>
        <taxon>Asterales</taxon>
        <taxon>Asteraceae</taxon>
        <taxon>Carduoideae</taxon>
        <taxon>Cardueae</taxon>
        <taxon>Carduinae</taxon>
        <taxon>Cynara</taxon>
    </lineage>
</organism>
<keyword evidence="1" id="KW-0812">Transmembrane</keyword>
<dbReference type="PROSITE" id="PS50181">
    <property type="entry name" value="FBOX"/>
    <property type="match status" value="1"/>
</dbReference>
<dbReference type="OMA" id="VPNYDQV"/>
<accession>A0A103XE47</accession>
<protein>
    <submittedName>
        <fullName evidence="3">F-box associated domain, type 1</fullName>
    </submittedName>
</protein>
<evidence type="ECO:0000259" key="2">
    <source>
        <dbReference type="PROSITE" id="PS50181"/>
    </source>
</evidence>
<dbReference type="EMBL" id="LEKV01005314">
    <property type="protein sequence ID" value="KVH89071.1"/>
    <property type="molecule type" value="Genomic_DNA"/>
</dbReference>
<name>A0A103XE47_CYNCS</name>
<dbReference type="Proteomes" id="UP000243975">
    <property type="component" value="Unassembled WGS sequence"/>
</dbReference>
<evidence type="ECO:0000313" key="3">
    <source>
        <dbReference type="EMBL" id="KVH89071.1"/>
    </source>
</evidence>
<comment type="caution">
    <text evidence="3">The sequence shown here is derived from an EMBL/GenBank/DDBJ whole genome shotgun (WGS) entry which is preliminary data.</text>
</comment>
<dbReference type="InterPro" id="IPR050796">
    <property type="entry name" value="SCF_F-box_component"/>
</dbReference>
<keyword evidence="1" id="KW-1133">Transmembrane helix</keyword>
<reference evidence="3 4" key="1">
    <citation type="journal article" date="2016" name="Sci. Rep.">
        <title>The genome sequence of the outbreeding globe artichoke constructed de novo incorporating a phase-aware low-pass sequencing strategy of F1 progeny.</title>
        <authorList>
            <person name="Scaglione D."/>
            <person name="Reyes-Chin-Wo S."/>
            <person name="Acquadro A."/>
            <person name="Froenicke L."/>
            <person name="Portis E."/>
            <person name="Beitel C."/>
            <person name="Tirone M."/>
            <person name="Mauro R."/>
            <person name="Lo Monaco A."/>
            <person name="Mauromicale G."/>
            <person name="Faccioli P."/>
            <person name="Cattivelli L."/>
            <person name="Rieseberg L."/>
            <person name="Michelmore R."/>
            <person name="Lanteri S."/>
        </authorList>
    </citation>
    <scope>NUCLEOTIDE SEQUENCE [LARGE SCALE GENOMIC DNA]</scope>
    <source>
        <strain evidence="3">2C</strain>
    </source>
</reference>
<dbReference type="CDD" id="cd22157">
    <property type="entry name" value="F-box_AtFBW1-like"/>
    <property type="match status" value="1"/>
</dbReference>
<sequence length="448" mass="51315">MSKQENRYKTHRYSIGEVAGKLKSEIPDLWRRKKRSFRWSLLLLVTAMRCIDVFTMSRPSHFIFNLPQDVIFDILSRLPTKSLIQFRSVCTSSPPLISHPSFTKLHLSSPAVDAADHHLLIYYESTDYIHQFYSLRSPITFQETLKFQIPYKHLHGYLRIVGSSKGLICFFDTNYYSNVGRIFEFKIVVIAYYFDSLKLNCVLVYSLSTNSWKKLEDLIAPCYLIKGWSSNVFVNGSVNWLASKDAIRGVSHTIMAFDLDDERFRVLELPKNVVPNYDQVCLASSMNGECLSLCAHYLGGNGDKWDVWAMSDYGVVDSWKKVCVVSQPGLSIPPLLIRDDDEILVVMNDGRLMLYNVVKGEMRDLETCGLARTFRAGRDRPDDCRWRLLSGGGCEESQRWLGEGHHRDQNRSGGGEFRPSLHLCSSSQPSSMFFIIVPPPSMFFKKSM</sequence>
<dbReference type="Pfam" id="PF00646">
    <property type="entry name" value="F-box"/>
    <property type="match status" value="1"/>
</dbReference>
<keyword evidence="4" id="KW-1185">Reference proteome</keyword>
<dbReference type="SUPFAM" id="SSF81383">
    <property type="entry name" value="F-box domain"/>
    <property type="match status" value="1"/>
</dbReference>